<feature type="transmembrane region" description="Helical" evidence="8">
    <location>
        <begin position="427"/>
        <end position="450"/>
    </location>
</feature>
<evidence type="ECO:0000256" key="1">
    <source>
        <dbReference type="ARBA" id="ARBA00004651"/>
    </source>
</evidence>
<evidence type="ECO:0000313" key="10">
    <source>
        <dbReference type="EMBL" id="QJT02331.1"/>
    </source>
</evidence>
<dbReference type="Proteomes" id="UP000502665">
    <property type="component" value="Chromosome"/>
</dbReference>
<feature type="transmembrane region" description="Helical" evidence="8">
    <location>
        <begin position="348"/>
        <end position="368"/>
    </location>
</feature>
<feature type="transmembrane region" description="Helical" evidence="8">
    <location>
        <begin position="254"/>
        <end position="284"/>
    </location>
</feature>
<gene>
    <name evidence="10" type="ORF">G9272_20035</name>
</gene>
<dbReference type="Pfam" id="PF02687">
    <property type="entry name" value="FtsX"/>
    <property type="match status" value="2"/>
</dbReference>
<dbReference type="InterPro" id="IPR050250">
    <property type="entry name" value="Macrolide_Exporter_MacB"/>
</dbReference>
<dbReference type="PANTHER" id="PTHR30572">
    <property type="entry name" value="MEMBRANE COMPONENT OF TRANSPORTER-RELATED"/>
    <property type="match status" value="1"/>
</dbReference>
<dbReference type="AlphaFoldDB" id="A0A6M4WRL6"/>
<sequence length="794" mass="79371">MSALGRVVRAGVGRRRVQTAVMIMTTLMAVTASVLAAGLLVASQAPFDHAFARQHGAHLTARFDGAKVTAAELTATAHAKGVTAAAGPFRTVAVRARTASSSDILPEGVDLPPVTVAGRADAGGGVDRVDLVSGSWLTGPGQIVVANGTLPVEPGARLTFPDAPGSPTLTVVGVARSVTGTADAWVTPARAASLAAPGGTPEYEMLYRLARAGTDAQVAAGRAAITAAVSKGALTGSQSYLTVKQEETANAMAFVPFLAAFGVLGLLLSVLVIGIVVSGAVGAATRRIGILKSLGFTPAQVVRAYVGQALIPAAVGCALGLVVGNLLAFPVLAEVGEAFDGPSESIPLWIDVAVPAAALALVACAALVPALRAGRLRTVAAITAGRTPGTGRGRLARRLAGRLAVPRAVSLGLAGPFARPARSATMAAAVVFGAAAVTFGVGLALTLGAIQSGRMLNSGGSVVVGTGGGQAPPGAQAVHVGGGPEEPKADPAEIAAALRAQKGTGRFYGTTQAEVSASGITGATTVVAYQGDASWAGPPMVSGDWLDGPGQAVVTTRFLKAAGIRVGDTVTLTEQGRHIPVRIVGEAFFTEGEGMELLTPASTLTALGLDATPGRYDVETKPGTDLTRYLASLNDTLDPLGAVAQGNTADTSSVIAAMDALIGTLTLMLVVVAGLGVLNTVVLDTRDRVHDLGVLKALGMAPRQTLTMVVTSVAGIGLPAGALAVPVGVALHHYVTPLMGDAVGMTLPPSHIAVYDTPELALLALGGLVIAVAGALLPAGWAARTTTATALRTE</sequence>
<evidence type="ECO:0000256" key="8">
    <source>
        <dbReference type="SAM" id="Phobius"/>
    </source>
</evidence>
<comment type="subcellular location">
    <subcellularLocation>
        <location evidence="1">Cell membrane</location>
        <topology evidence="1">Multi-pass membrane protein</topology>
    </subcellularLocation>
</comment>
<protein>
    <submittedName>
        <fullName evidence="10">ABC transporter permease</fullName>
    </submittedName>
</protein>
<comment type="similarity">
    <text evidence="6">Belongs to the ABC-4 integral membrane protein family.</text>
</comment>
<evidence type="ECO:0000256" key="6">
    <source>
        <dbReference type="ARBA" id="ARBA00038076"/>
    </source>
</evidence>
<feature type="transmembrane region" description="Helical" evidence="8">
    <location>
        <begin position="660"/>
        <end position="685"/>
    </location>
</feature>
<feature type="transmembrane region" description="Helical" evidence="8">
    <location>
        <begin position="21"/>
        <end position="42"/>
    </location>
</feature>
<dbReference type="RefSeq" id="WP_171397852.1">
    <property type="nucleotide sequence ID" value="NZ_CP049838.1"/>
</dbReference>
<evidence type="ECO:0000313" key="11">
    <source>
        <dbReference type="Proteomes" id="UP000502665"/>
    </source>
</evidence>
<name>A0A6M4WRL6_9ACTN</name>
<feature type="transmembrane region" description="Helical" evidence="8">
    <location>
        <begin position="760"/>
        <end position="783"/>
    </location>
</feature>
<dbReference type="EMBL" id="CP049838">
    <property type="protein sequence ID" value="QJT02331.1"/>
    <property type="molecule type" value="Genomic_DNA"/>
</dbReference>
<dbReference type="InterPro" id="IPR003838">
    <property type="entry name" value="ABC3_permease_C"/>
</dbReference>
<feature type="transmembrane region" description="Helical" evidence="8">
    <location>
        <begin position="706"/>
        <end position="731"/>
    </location>
</feature>
<keyword evidence="11" id="KW-1185">Reference proteome</keyword>
<evidence type="ECO:0000256" key="3">
    <source>
        <dbReference type="ARBA" id="ARBA00022692"/>
    </source>
</evidence>
<evidence type="ECO:0000259" key="9">
    <source>
        <dbReference type="Pfam" id="PF02687"/>
    </source>
</evidence>
<evidence type="ECO:0000256" key="4">
    <source>
        <dbReference type="ARBA" id="ARBA00022989"/>
    </source>
</evidence>
<evidence type="ECO:0000256" key="2">
    <source>
        <dbReference type="ARBA" id="ARBA00022475"/>
    </source>
</evidence>
<accession>A0A6M4WRL6</accession>
<feature type="domain" description="ABC3 transporter permease C-terminal" evidence="9">
    <location>
        <begin position="665"/>
        <end position="779"/>
    </location>
</feature>
<organism evidence="10 11">
    <name type="scientific">Streptomyces asoensis</name>
    <dbReference type="NCBI Taxonomy" id="249586"/>
    <lineage>
        <taxon>Bacteria</taxon>
        <taxon>Bacillati</taxon>
        <taxon>Actinomycetota</taxon>
        <taxon>Actinomycetes</taxon>
        <taxon>Kitasatosporales</taxon>
        <taxon>Streptomycetaceae</taxon>
        <taxon>Streptomyces</taxon>
    </lineage>
</organism>
<dbReference type="PANTHER" id="PTHR30572:SF4">
    <property type="entry name" value="ABC TRANSPORTER PERMEASE YTRF"/>
    <property type="match status" value="1"/>
</dbReference>
<keyword evidence="2" id="KW-1003">Cell membrane</keyword>
<dbReference type="GO" id="GO:0005886">
    <property type="term" value="C:plasma membrane"/>
    <property type="evidence" value="ECO:0007669"/>
    <property type="project" value="UniProtKB-SubCell"/>
</dbReference>
<proteinExistence type="inferred from homology"/>
<keyword evidence="5 8" id="KW-0472">Membrane</keyword>
<keyword evidence="4 8" id="KW-1133">Transmembrane helix</keyword>
<feature type="transmembrane region" description="Helical" evidence="8">
    <location>
        <begin position="305"/>
        <end position="328"/>
    </location>
</feature>
<evidence type="ECO:0000256" key="5">
    <source>
        <dbReference type="ARBA" id="ARBA00023136"/>
    </source>
</evidence>
<feature type="region of interest" description="Disordered" evidence="7">
    <location>
        <begin position="467"/>
        <end position="489"/>
    </location>
</feature>
<reference evidence="10" key="1">
    <citation type="submission" date="2020-03" db="EMBL/GenBank/DDBJ databases">
        <title>Molecular networking-based the target discovery of potent antiproliferative macrolactams: 5/6/7/16 polycyclic ansamycins and glycosylated trienomycin from Streptomyces cacaoi subsp. asoensis.</title>
        <authorList>
            <person name="Liu L.-L."/>
        </authorList>
    </citation>
    <scope>NUCLEOTIDE SEQUENCE [LARGE SCALE GENOMIC DNA]</scope>
    <source>
        <strain evidence="10">H2S5</strain>
    </source>
</reference>
<keyword evidence="3 8" id="KW-0812">Transmembrane</keyword>
<evidence type="ECO:0000256" key="7">
    <source>
        <dbReference type="SAM" id="MobiDB-lite"/>
    </source>
</evidence>
<dbReference type="GO" id="GO:0022857">
    <property type="term" value="F:transmembrane transporter activity"/>
    <property type="evidence" value="ECO:0007669"/>
    <property type="project" value="TreeGrafter"/>
</dbReference>
<feature type="domain" description="ABC3 transporter permease C-terminal" evidence="9">
    <location>
        <begin position="260"/>
        <end position="375"/>
    </location>
</feature>